<dbReference type="KEGG" id="nse:NSE_0613"/>
<feature type="domain" description="Aminotransferase class I/classII large" evidence="14">
    <location>
        <begin position="35"/>
        <end position="382"/>
    </location>
</feature>
<dbReference type="PROSITE" id="PS00599">
    <property type="entry name" value="AA_TRANSFER_CLASS_2"/>
    <property type="match status" value="1"/>
</dbReference>
<evidence type="ECO:0000256" key="8">
    <source>
        <dbReference type="ARBA" id="ARBA00022756"/>
    </source>
</evidence>
<name>Q2GDF3_EHRS3</name>
<comment type="catalytic activity">
    <reaction evidence="12">
        <text>6-carboxyhexanoyl-[ACP] + L-alanine + H(+) = (8S)-8-amino-7-oxononanoate + holo-[ACP] + CO2</text>
        <dbReference type="Rhea" id="RHEA:42288"/>
        <dbReference type="Rhea" id="RHEA-COMP:9685"/>
        <dbReference type="Rhea" id="RHEA-COMP:9955"/>
        <dbReference type="ChEBI" id="CHEBI:15378"/>
        <dbReference type="ChEBI" id="CHEBI:16526"/>
        <dbReference type="ChEBI" id="CHEBI:57972"/>
        <dbReference type="ChEBI" id="CHEBI:64479"/>
        <dbReference type="ChEBI" id="CHEBI:78846"/>
        <dbReference type="ChEBI" id="CHEBI:149468"/>
        <dbReference type="EC" id="2.3.1.47"/>
    </reaction>
</comment>
<evidence type="ECO:0000259" key="14">
    <source>
        <dbReference type="Pfam" id="PF00155"/>
    </source>
</evidence>
<proteinExistence type="inferred from homology"/>
<gene>
    <name evidence="15" type="primary">bioF</name>
    <name evidence="15" type="ordered locus">NSE_0613</name>
</gene>
<evidence type="ECO:0000256" key="1">
    <source>
        <dbReference type="ARBA" id="ARBA00001933"/>
    </source>
</evidence>
<sequence>MEEASENTSCYADFLTQRSAKNLYRQLETCLNERSCINFSSNDYLGLSKSRETLEAAYSYGLKSGIGATGSRLLSGNNTIFKELEQQIAKDKNTEAALVMGSGFQTNITVLSTLLDRSVLGQRAIVFFDRLNHSSLYHAILLAGAEMVRYRHCDMEDLSRLMEKYSADRRPKFIVTETLFGMDGDVQDMERIATLAHQHKAVLYLDEAHATGILGKSGYGLSTNFDLSGITHVIMGTFSKAIGVFGSYIASSTLIKNYLINKCPGLIYSTALPPILLGAIAKAWETVALLSKERKTLLEMASKARKFLSQEGYNIGNSTNHIIPIILGEEEKVLTLKQKLLGKGIIVSAVRPPTVPVNTSRIRIALCAFHTKHDIAHLLQNIKSTKNLTEDTA</sequence>
<evidence type="ECO:0000313" key="16">
    <source>
        <dbReference type="Proteomes" id="UP000001942"/>
    </source>
</evidence>
<evidence type="ECO:0000256" key="2">
    <source>
        <dbReference type="ARBA" id="ARBA00004746"/>
    </source>
</evidence>
<dbReference type="InterPro" id="IPR050087">
    <property type="entry name" value="AON_synthase_class-II"/>
</dbReference>
<dbReference type="RefSeq" id="WP_011451999.1">
    <property type="nucleotide sequence ID" value="NC_007798.1"/>
</dbReference>
<keyword evidence="7 15" id="KW-0808">Transferase</keyword>
<dbReference type="PANTHER" id="PTHR13693:SF100">
    <property type="entry name" value="8-AMINO-7-OXONONANOATE SYNTHASE"/>
    <property type="match status" value="1"/>
</dbReference>
<evidence type="ECO:0000256" key="7">
    <source>
        <dbReference type="ARBA" id="ARBA00022679"/>
    </source>
</evidence>
<evidence type="ECO:0000256" key="3">
    <source>
        <dbReference type="ARBA" id="ARBA00010008"/>
    </source>
</evidence>
<reference evidence="15 16" key="1">
    <citation type="journal article" date="2006" name="PLoS Genet.">
        <title>Comparative genomics of emerging human ehrlichiosis agents.</title>
        <authorList>
            <person name="Dunning Hotopp J.C."/>
            <person name="Lin M."/>
            <person name="Madupu R."/>
            <person name="Crabtree J."/>
            <person name="Angiuoli S.V."/>
            <person name="Eisen J.A."/>
            <person name="Seshadri R."/>
            <person name="Ren Q."/>
            <person name="Wu M."/>
            <person name="Utterback T.R."/>
            <person name="Smith S."/>
            <person name="Lewis M."/>
            <person name="Khouri H."/>
            <person name="Zhang C."/>
            <person name="Niu H."/>
            <person name="Lin Q."/>
            <person name="Ohashi N."/>
            <person name="Zhi N."/>
            <person name="Nelson W."/>
            <person name="Brinkac L.M."/>
            <person name="Dodson R.J."/>
            <person name="Rosovitz M.J."/>
            <person name="Sundaram J."/>
            <person name="Daugherty S.C."/>
            <person name="Davidsen T."/>
            <person name="Durkin A.S."/>
            <person name="Gwinn M."/>
            <person name="Haft D.H."/>
            <person name="Selengut J.D."/>
            <person name="Sullivan S.A."/>
            <person name="Zafar N."/>
            <person name="Zhou L."/>
            <person name="Benahmed F."/>
            <person name="Forberger H."/>
            <person name="Halpin R."/>
            <person name="Mulligan S."/>
            <person name="Robinson J."/>
            <person name="White O."/>
            <person name="Rikihisa Y."/>
            <person name="Tettelin H."/>
        </authorList>
    </citation>
    <scope>NUCLEOTIDE SEQUENCE [LARGE SCALE GENOMIC DNA]</scope>
    <source>
        <strain evidence="16">ATCC VR-367 / Miyayama</strain>
    </source>
</reference>
<keyword evidence="9 13" id="KW-0663">Pyridoxal phosphate</keyword>
<comment type="pathway">
    <text evidence="2">Cofactor biosynthesis; biotin biosynthesis.</text>
</comment>
<evidence type="ECO:0000256" key="4">
    <source>
        <dbReference type="ARBA" id="ARBA00011738"/>
    </source>
</evidence>
<organism evidence="15 16">
    <name type="scientific">Ehrlichia sennetsu (strain ATCC VR-367 / Miyayama)</name>
    <name type="common">Neorickettsia sennetsu</name>
    <dbReference type="NCBI Taxonomy" id="222891"/>
    <lineage>
        <taxon>Bacteria</taxon>
        <taxon>Pseudomonadati</taxon>
        <taxon>Pseudomonadota</taxon>
        <taxon>Alphaproteobacteria</taxon>
        <taxon>Rickettsiales</taxon>
        <taxon>Anaplasmataceae</taxon>
        <taxon>Ehrlichia</taxon>
    </lineage>
</organism>
<dbReference type="InterPro" id="IPR015422">
    <property type="entry name" value="PyrdxlP-dep_Trfase_small"/>
</dbReference>
<dbReference type="eggNOG" id="COG0156">
    <property type="taxonomic scope" value="Bacteria"/>
</dbReference>
<dbReference type="InterPro" id="IPR015424">
    <property type="entry name" value="PyrdxlP-dep_Trfase"/>
</dbReference>
<evidence type="ECO:0000256" key="5">
    <source>
        <dbReference type="ARBA" id="ARBA00013187"/>
    </source>
</evidence>
<dbReference type="HOGENOM" id="CLU_015846_11_2_5"/>
<dbReference type="GO" id="GO:0009102">
    <property type="term" value="P:biotin biosynthetic process"/>
    <property type="evidence" value="ECO:0007669"/>
    <property type="project" value="UniProtKB-KW"/>
</dbReference>
<keyword evidence="16" id="KW-1185">Reference proteome</keyword>
<evidence type="ECO:0000313" key="15">
    <source>
        <dbReference type="EMBL" id="ABD46379.1"/>
    </source>
</evidence>
<dbReference type="OrthoDB" id="9807157at2"/>
<dbReference type="SUPFAM" id="SSF53383">
    <property type="entry name" value="PLP-dependent transferases"/>
    <property type="match status" value="1"/>
</dbReference>
<keyword evidence="15" id="KW-0012">Acyltransferase</keyword>
<dbReference type="PANTHER" id="PTHR13693">
    <property type="entry name" value="CLASS II AMINOTRANSFERASE/8-AMINO-7-OXONONANOATE SYNTHASE"/>
    <property type="match status" value="1"/>
</dbReference>
<dbReference type="GO" id="GO:0030170">
    <property type="term" value="F:pyridoxal phosphate binding"/>
    <property type="evidence" value="ECO:0007669"/>
    <property type="project" value="InterPro"/>
</dbReference>
<dbReference type="GO" id="GO:0008710">
    <property type="term" value="F:8-amino-7-oxononanoate synthase activity"/>
    <property type="evidence" value="ECO:0007669"/>
    <property type="project" value="UniProtKB-EC"/>
</dbReference>
<evidence type="ECO:0000256" key="10">
    <source>
        <dbReference type="ARBA" id="ARBA00032610"/>
    </source>
</evidence>
<accession>Q2GDF3</accession>
<comment type="similarity">
    <text evidence="3">Belongs to the class-II pyridoxal-phosphate-dependent aminotransferase family. BioF subfamily.</text>
</comment>
<dbReference type="Gene3D" id="3.90.1150.10">
    <property type="entry name" value="Aspartate Aminotransferase, domain 1"/>
    <property type="match status" value="1"/>
</dbReference>
<dbReference type="InterPro" id="IPR004839">
    <property type="entry name" value="Aminotransferase_I/II_large"/>
</dbReference>
<keyword evidence="8" id="KW-0093">Biotin biosynthesis</keyword>
<comment type="subunit">
    <text evidence="4">Homodimer.</text>
</comment>
<evidence type="ECO:0000256" key="9">
    <source>
        <dbReference type="ARBA" id="ARBA00022898"/>
    </source>
</evidence>
<dbReference type="InterPro" id="IPR015421">
    <property type="entry name" value="PyrdxlP-dep_Trfase_major"/>
</dbReference>
<evidence type="ECO:0000256" key="13">
    <source>
        <dbReference type="RuleBase" id="RU003693"/>
    </source>
</evidence>
<dbReference type="InterPro" id="IPR001917">
    <property type="entry name" value="Aminotrans_II_pyridoxalP_BS"/>
</dbReference>
<dbReference type="Pfam" id="PF00155">
    <property type="entry name" value="Aminotran_1_2"/>
    <property type="match status" value="1"/>
</dbReference>
<evidence type="ECO:0000256" key="12">
    <source>
        <dbReference type="ARBA" id="ARBA00047715"/>
    </source>
</evidence>
<evidence type="ECO:0000256" key="11">
    <source>
        <dbReference type="ARBA" id="ARBA00033381"/>
    </source>
</evidence>
<dbReference type="Gene3D" id="3.40.640.10">
    <property type="entry name" value="Type I PLP-dependent aspartate aminotransferase-like (Major domain)"/>
    <property type="match status" value="1"/>
</dbReference>
<dbReference type="EC" id="2.3.1.47" evidence="5"/>
<dbReference type="AlphaFoldDB" id="Q2GDF3"/>
<comment type="cofactor">
    <cofactor evidence="1 13">
        <name>pyridoxal 5'-phosphate</name>
        <dbReference type="ChEBI" id="CHEBI:597326"/>
    </cofactor>
</comment>
<evidence type="ECO:0000256" key="6">
    <source>
        <dbReference type="ARBA" id="ARBA00017999"/>
    </source>
</evidence>
<dbReference type="STRING" id="222891.NSE_0613"/>
<dbReference type="EMBL" id="CP000237">
    <property type="protein sequence ID" value="ABD46379.1"/>
    <property type="molecule type" value="Genomic_DNA"/>
</dbReference>
<protein>
    <recommendedName>
        <fullName evidence="6">5-aminolevulinate synthase</fullName>
        <ecNumber evidence="5">2.3.1.47</ecNumber>
    </recommendedName>
    <alternativeName>
        <fullName evidence="10">7-keto-8-amino-pelargonic acid synthase</fullName>
    </alternativeName>
    <alternativeName>
        <fullName evidence="11">8-amino-7-ketopelargonate synthase</fullName>
    </alternativeName>
</protein>
<dbReference type="Proteomes" id="UP000001942">
    <property type="component" value="Chromosome"/>
</dbReference>